<keyword evidence="3" id="KW-1185">Reference proteome</keyword>
<feature type="chain" id="PRO_5045820597" evidence="1">
    <location>
        <begin position="28"/>
        <end position="98"/>
    </location>
</feature>
<evidence type="ECO:0000313" key="2">
    <source>
        <dbReference type="EMBL" id="WUV45004.1"/>
    </source>
</evidence>
<evidence type="ECO:0000256" key="1">
    <source>
        <dbReference type="SAM" id="SignalP"/>
    </source>
</evidence>
<reference evidence="2" key="1">
    <citation type="submission" date="2022-10" db="EMBL/GenBank/DDBJ databases">
        <title>The complete genomes of actinobacterial strains from the NBC collection.</title>
        <authorList>
            <person name="Joergensen T.S."/>
            <person name="Alvarez Arevalo M."/>
            <person name="Sterndorff E.B."/>
            <person name="Faurdal D."/>
            <person name="Vuksanovic O."/>
            <person name="Mourched A.-S."/>
            <person name="Charusanti P."/>
            <person name="Shaw S."/>
            <person name="Blin K."/>
            <person name="Weber T."/>
        </authorList>
    </citation>
    <scope>NUCLEOTIDE SEQUENCE</scope>
    <source>
        <strain evidence="2">NBC_01482</strain>
    </source>
</reference>
<keyword evidence="1" id="KW-0732">Signal</keyword>
<proteinExistence type="predicted"/>
<dbReference type="RefSeq" id="WP_329408280.1">
    <property type="nucleotide sequence ID" value="NZ_CP109441.1"/>
</dbReference>
<evidence type="ECO:0000313" key="3">
    <source>
        <dbReference type="Proteomes" id="UP001432062"/>
    </source>
</evidence>
<organism evidence="2 3">
    <name type="scientific">Nocardia vinacea</name>
    <dbReference type="NCBI Taxonomy" id="96468"/>
    <lineage>
        <taxon>Bacteria</taxon>
        <taxon>Bacillati</taxon>
        <taxon>Actinomycetota</taxon>
        <taxon>Actinomycetes</taxon>
        <taxon>Mycobacteriales</taxon>
        <taxon>Nocardiaceae</taxon>
        <taxon>Nocardia</taxon>
    </lineage>
</organism>
<accession>A0ABZ1YTE0</accession>
<protein>
    <submittedName>
        <fullName evidence="2">Uncharacterized protein</fullName>
    </submittedName>
</protein>
<dbReference type="Proteomes" id="UP001432062">
    <property type="component" value="Chromosome"/>
</dbReference>
<dbReference type="EMBL" id="CP109441">
    <property type="protein sequence ID" value="WUV45004.1"/>
    <property type="molecule type" value="Genomic_DNA"/>
</dbReference>
<sequence>MRNLIRPVLLTAFGIGSTLVGSATASADNVVCFINAIEPWKTGHNSIASINFGFKVHCTGTPALRNVTTKLWRYDANDGKQYLHSERNDTSTNPDVET</sequence>
<feature type="signal peptide" evidence="1">
    <location>
        <begin position="1"/>
        <end position="27"/>
    </location>
</feature>
<gene>
    <name evidence="2" type="ORF">OG563_38710</name>
</gene>
<name>A0ABZ1YTE0_9NOCA</name>